<dbReference type="InterPro" id="IPR017452">
    <property type="entry name" value="GPCR_Rhodpsn_7TM"/>
</dbReference>
<evidence type="ECO:0000256" key="10">
    <source>
        <dbReference type="SAM" id="Phobius"/>
    </source>
</evidence>
<reference evidence="12" key="2">
    <citation type="journal article" date="2023" name="Science">
        <title>Genomic signatures of disease resistance in endangered staghorn corals.</title>
        <authorList>
            <person name="Vollmer S.V."/>
            <person name="Selwyn J.D."/>
            <person name="Despard B.A."/>
            <person name="Roesel C.L."/>
        </authorList>
    </citation>
    <scope>NUCLEOTIDE SEQUENCE</scope>
    <source>
        <strain evidence="12">K2</strain>
    </source>
</reference>
<evidence type="ECO:0000256" key="8">
    <source>
        <dbReference type="ARBA" id="ARBA00023180"/>
    </source>
</evidence>
<dbReference type="Gene3D" id="1.20.1070.10">
    <property type="entry name" value="Rhodopsin 7-helix transmembrane proteins"/>
    <property type="match status" value="1"/>
</dbReference>
<feature type="domain" description="G-protein coupled receptors family 1 profile" evidence="11">
    <location>
        <begin position="46"/>
        <end position="294"/>
    </location>
</feature>
<dbReference type="PROSITE" id="PS50262">
    <property type="entry name" value="G_PROTEIN_RECEP_F1_2"/>
    <property type="match status" value="1"/>
</dbReference>
<feature type="transmembrane region" description="Helical" evidence="10">
    <location>
        <begin position="273"/>
        <end position="293"/>
    </location>
</feature>
<evidence type="ECO:0000256" key="5">
    <source>
        <dbReference type="ARBA" id="ARBA00023040"/>
    </source>
</evidence>
<keyword evidence="9" id="KW-0807">Transducer</keyword>
<protein>
    <submittedName>
        <fullName evidence="12">Histamine H2 receptor</fullName>
    </submittedName>
</protein>
<feature type="transmembrane region" description="Helical" evidence="10">
    <location>
        <begin position="151"/>
        <end position="173"/>
    </location>
</feature>
<dbReference type="SUPFAM" id="SSF81321">
    <property type="entry name" value="Family A G protein-coupled receptor-like"/>
    <property type="match status" value="1"/>
</dbReference>
<reference evidence="12" key="1">
    <citation type="journal article" date="2023" name="G3 (Bethesda)">
        <title>Whole genome assembly and annotation of the endangered Caribbean coral Acropora cervicornis.</title>
        <authorList>
            <person name="Selwyn J.D."/>
            <person name="Vollmer S.V."/>
        </authorList>
    </citation>
    <scope>NUCLEOTIDE SEQUENCE</scope>
    <source>
        <strain evidence="12">K2</strain>
    </source>
</reference>
<comment type="subcellular location">
    <subcellularLocation>
        <location evidence="1">Cell membrane</location>
        <topology evidence="1">Multi-pass membrane protein</topology>
    </subcellularLocation>
</comment>
<dbReference type="Pfam" id="PF00001">
    <property type="entry name" value="7tm_1"/>
    <property type="match status" value="1"/>
</dbReference>
<gene>
    <name evidence="12" type="ORF">P5673_027190</name>
</gene>
<dbReference type="InterPro" id="IPR000276">
    <property type="entry name" value="GPCR_Rhodpsn"/>
</dbReference>
<evidence type="ECO:0000313" key="12">
    <source>
        <dbReference type="EMBL" id="KAK2551774.1"/>
    </source>
</evidence>
<keyword evidence="3 10" id="KW-0812">Transmembrane</keyword>
<feature type="transmembrane region" description="Helical" evidence="10">
    <location>
        <begin position="193"/>
        <end position="213"/>
    </location>
</feature>
<evidence type="ECO:0000256" key="7">
    <source>
        <dbReference type="ARBA" id="ARBA00023170"/>
    </source>
</evidence>
<feature type="transmembrane region" description="Helical" evidence="10">
    <location>
        <begin position="106"/>
        <end position="130"/>
    </location>
</feature>
<accession>A0AAD9PZ87</accession>
<comment type="caution">
    <text evidence="12">The sequence shown here is derived from an EMBL/GenBank/DDBJ whole genome shotgun (WGS) entry which is preliminary data.</text>
</comment>
<evidence type="ECO:0000256" key="1">
    <source>
        <dbReference type="ARBA" id="ARBA00004651"/>
    </source>
</evidence>
<keyword evidence="6 10" id="KW-0472">Membrane</keyword>
<dbReference type="Proteomes" id="UP001249851">
    <property type="component" value="Unassembled WGS sequence"/>
</dbReference>
<dbReference type="AlphaFoldDB" id="A0AAD9PZ87"/>
<name>A0AAD9PZ87_ACRCE</name>
<sequence>MSSGLSNRTWDNTSQNAGDPSPLLPISECLPWIVLLITETLVIVVLNAITMTVFMTQRQMKRRGTYILVRNLTICDFLVGAISGALQVDRIGESCDCWEFKADLKLWTFLLKFAFTHVFSFASLANLVAISVERVHATYRPSSHVFMNRRAYYIAVAIIWLVAITREALQIALLQGERLKKNIFISNITLYMVYYLISLLIVCVSYLSIFLKVRFGPRVNPMNHAVIIRERRLSAILFAVSVASLITLLPVSLFICLQWLYDDFNSLGKSVIFHTKMIVVTFFVANSLVNPVIYAMRMRGFRAGVANLFCATRAKANSADIPLPKL</sequence>
<evidence type="ECO:0000256" key="4">
    <source>
        <dbReference type="ARBA" id="ARBA00022989"/>
    </source>
</evidence>
<dbReference type="PRINTS" id="PR00237">
    <property type="entry name" value="GPCRRHODOPSN"/>
</dbReference>
<dbReference type="PANTHER" id="PTHR24246:SF27">
    <property type="entry name" value="ADENOSINE RECEPTOR, ISOFORM A"/>
    <property type="match status" value="1"/>
</dbReference>
<keyword evidence="8" id="KW-0325">Glycoprotein</keyword>
<keyword evidence="7 12" id="KW-0675">Receptor</keyword>
<proteinExistence type="predicted"/>
<keyword evidence="4 10" id="KW-1133">Transmembrane helix</keyword>
<dbReference type="EMBL" id="JARQWQ010000093">
    <property type="protein sequence ID" value="KAK2551774.1"/>
    <property type="molecule type" value="Genomic_DNA"/>
</dbReference>
<evidence type="ECO:0000256" key="3">
    <source>
        <dbReference type="ARBA" id="ARBA00022692"/>
    </source>
</evidence>
<keyword evidence="5" id="KW-0297">G-protein coupled receptor</keyword>
<evidence type="ECO:0000259" key="11">
    <source>
        <dbReference type="PROSITE" id="PS50262"/>
    </source>
</evidence>
<keyword evidence="2" id="KW-1003">Cell membrane</keyword>
<feature type="transmembrane region" description="Helical" evidence="10">
    <location>
        <begin position="67"/>
        <end position="86"/>
    </location>
</feature>
<dbReference type="CDD" id="cd00637">
    <property type="entry name" value="7tm_classA_rhodopsin-like"/>
    <property type="match status" value="1"/>
</dbReference>
<keyword evidence="13" id="KW-1185">Reference proteome</keyword>
<evidence type="ECO:0000256" key="2">
    <source>
        <dbReference type="ARBA" id="ARBA00022475"/>
    </source>
</evidence>
<feature type="transmembrane region" description="Helical" evidence="10">
    <location>
        <begin position="30"/>
        <end position="55"/>
    </location>
</feature>
<dbReference type="GO" id="GO:0004930">
    <property type="term" value="F:G protein-coupled receptor activity"/>
    <property type="evidence" value="ECO:0007669"/>
    <property type="project" value="UniProtKB-KW"/>
</dbReference>
<organism evidence="12 13">
    <name type="scientific">Acropora cervicornis</name>
    <name type="common">Staghorn coral</name>
    <dbReference type="NCBI Taxonomy" id="6130"/>
    <lineage>
        <taxon>Eukaryota</taxon>
        <taxon>Metazoa</taxon>
        <taxon>Cnidaria</taxon>
        <taxon>Anthozoa</taxon>
        <taxon>Hexacorallia</taxon>
        <taxon>Scleractinia</taxon>
        <taxon>Astrocoeniina</taxon>
        <taxon>Acroporidae</taxon>
        <taxon>Acropora</taxon>
    </lineage>
</organism>
<evidence type="ECO:0000313" key="13">
    <source>
        <dbReference type="Proteomes" id="UP001249851"/>
    </source>
</evidence>
<feature type="transmembrane region" description="Helical" evidence="10">
    <location>
        <begin position="233"/>
        <end position="261"/>
    </location>
</feature>
<evidence type="ECO:0000256" key="6">
    <source>
        <dbReference type="ARBA" id="ARBA00023136"/>
    </source>
</evidence>
<evidence type="ECO:0000256" key="9">
    <source>
        <dbReference type="ARBA" id="ARBA00023224"/>
    </source>
</evidence>
<dbReference type="PANTHER" id="PTHR24246">
    <property type="entry name" value="OLFACTORY RECEPTOR AND ADENOSINE RECEPTOR"/>
    <property type="match status" value="1"/>
</dbReference>
<dbReference type="GO" id="GO:0005886">
    <property type="term" value="C:plasma membrane"/>
    <property type="evidence" value="ECO:0007669"/>
    <property type="project" value="UniProtKB-SubCell"/>
</dbReference>